<keyword evidence="6" id="KW-0472">Membrane</keyword>
<proteinExistence type="predicted"/>
<dbReference type="OrthoDB" id="6617147at2759"/>
<evidence type="ECO:0000256" key="6">
    <source>
        <dbReference type="ARBA" id="ARBA00023136"/>
    </source>
</evidence>
<keyword evidence="8" id="KW-0807">Transducer</keyword>
<comment type="subcellular location">
    <subcellularLocation>
        <location evidence="1">Membrane</location>
        <topology evidence="1">Multi-pass membrane protein</topology>
    </subcellularLocation>
</comment>
<keyword evidence="2" id="KW-0716">Sensory transduction</keyword>
<dbReference type="EMBL" id="KK107353">
    <property type="protein sequence ID" value="EZA52127.1"/>
    <property type="molecule type" value="Genomic_DNA"/>
</dbReference>
<dbReference type="GO" id="GO:0016020">
    <property type="term" value="C:membrane"/>
    <property type="evidence" value="ECO:0007669"/>
    <property type="project" value="UniProtKB-SubCell"/>
</dbReference>
<dbReference type="Pfam" id="PF02949">
    <property type="entry name" value="7tm_6"/>
    <property type="match status" value="1"/>
</dbReference>
<protein>
    <submittedName>
        <fullName evidence="9">Uncharacterized protein</fullName>
    </submittedName>
</protein>
<keyword evidence="7" id="KW-0675">Receptor</keyword>
<evidence type="ECO:0000256" key="5">
    <source>
        <dbReference type="ARBA" id="ARBA00022989"/>
    </source>
</evidence>
<dbReference type="GO" id="GO:0005549">
    <property type="term" value="F:odorant binding"/>
    <property type="evidence" value="ECO:0007669"/>
    <property type="project" value="InterPro"/>
</dbReference>
<organism evidence="9 10">
    <name type="scientific">Ooceraea biroi</name>
    <name type="common">Clonal raider ant</name>
    <name type="synonym">Cerapachys biroi</name>
    <dbReference type="NCBI Taxonomy" id="2015173"/>
    <lineage>
        <taxon>Eukaryota</taxon>
        <taxon>Metazoa</taxon>
        <taxon>Ecdysozoa</taxon>
        <taxon>Arthropoda</taxon>
        <taxon>Hexapoda</taxon>
        <taxon>Insecta</taxon>
        <taxon>Pterygota</taxon>
        <taxon>Neoptera</taxon>
        <taxon>Endopterygota</taxon>
        <taxon>Hymenoptera</taxon>
        <taxon>Apocrita</taxon>
        <taxon>Aculeata</taxon>
        <taxon>Formicoidea</taxon>
        <taxon>Formicidae</taxon>
        <taxon>Dorylinae</taxon>
        <taxon>Ooceraea</taxon>
    </lineage>
</organism>
<keyword evidence="5" id="KW-1133">Transmembrane helix</keyword>
<dbReference type="OMA" id="WDNDFAI"/>
<dbReference type="InterPro" id="IPR004117">
    <property type="entry name" value="7tm6_olfct_rcpt"/>
</dbReference>
<name>A0A026W7S1_OOCBI</name>
<evidence type="ECO:0000256" key="4">
    <source>
        <dbReference type="ARBA" id="ARBA00022725"/>
    </source>
</evidence>
<reference evidence="9 10" key="1">
    <citation type="journal article" date="2014" name="Curr. Biol.">
        <title>The genome of the clonal raider ant Cerapachys biroi.</title>
        <authorList>
            <person name="Oxley P.R."/>
            <person name="Ji L."/>
            <person name="Fetter-Pruneda I."/>
            <person name="McKenzie S.K."/>
            <person name="Li C."/>
            <person name="Hu H."/>
            <person name="Zhang G."/>
            <person name="Kronauer D.J."/>
        </authorList>
    </citation>
    <scope>NUCLEOTIDE SEQUENCE [LARGE SCALE GENOMIC DNA]</scope>
</reference>
<dbReference type="GO" id="GO:0007165">
    <property type="term" value="P:signal transduction"/>
    <property type="evidence" value="ECO:0007669"/>
    <property type="project" value="UniProtKB-KW"/>
</dbReference>
<dbReference type="AlphaFoldDB" id="A0A026W7S1"/>
<dbReference type="Proteomes" id="UP000053097">
    <property type="component" value="Unassembled WGS sequence"/>
</dbReference>
<evidence type="ECO:0000256" key="8">
    <source>
        <dbReference type="ARBA" id="ARBA00023224"/>
    </source>
</evidence>
<gene>
    <name evidence="9" type="ORF">X777_09139</name>
</gene>
<keyword evidence="3" id="KW-0812">Transmembrane</keyword>
<keyword evidence="4" id="KW-0552">Olfaction</keyword>
<evidence type="ECO:0000256" key="3">
    <source>
        <dbReference type="ARBA" id="ARBA00022692"/>
    </source>
</evidence>
<feature type="non-terminal residue" evidence="9">
    <location>
        <position position="1"/>
    </location>
</feature>
<evidence type="ECO:0000313" key="9">
    <source>
        <dbReference type="EMBL" id="EZA52127.1"/>
    </source>
</evidence>
<evidence type="ECO:0000256" key="7">
    <source>
        <dbReference type="ARBA" id="ARBA00023170"/>
    </source>
</evidence>
<sequence>VGEKTYMTDWYNLPHKTARGLLLIIARSSNVIKITGGKLFQLSIATFSDVTKTSVIYLNLIRTMTST</sequence>
<evidence type="ECO:0000256" key="1">
    <source>
        <dbReference type="ARBA" id="ARBA00004141"/>
    </source>
</evidence>
<keyword evidence="10" id="KW-1185">Reference proteome</keyword>
<evidence type="ECO:0000256" key="2">
    <source>
        <dbReference type="ARBA" id="ARBA00022606"/>
    </source>
</evidence>
<dbReference type="GO" id="GO:0004984">
    <property type="term" value="F:olfactory receptor activity"/>
    <property type="evidence" value="ECO:0007669"/>
    <property type="project" value="InterPro"/>
</dbReference>
<evidence type="ECO:0000313" key="10">
    <source>
        <dbReference type="Proteomes" id="UP000053097"/>
    </source>
</evidence>
<accession>A0A026W7S1</accession>